<gene>
    <name evidence="1" type="ORF">H257_12564</name>
</gene>
<proteinExistence type="predicted"/>
<accession>W4FY71</accession>
<reference evidence="1" key="1">
    <citation type="submission" date="2013-12" db="EMBL/GenBank/DDBJ databases">
        <title>The Genome Sequence of Aphanomyces astaci APO3.</title>
        <authorList>
            <consortium name="The Broad Institute Genomics Platform"/>
            <person name="Russ C."/>
            <person name="Tyler B."/>
            <person name="van West P."/>
            <person name="Dieguez-Uribeondo J."/>
            <person name="Young S.K."/>
            <person name="Zeng Q."/>
            <person name="Gargeya S."/>
            <person name="Fitzgerald M."/>
            <person name="Abouelleil A."/>
            <person name="Alvarado L."/>
            <person name="Chapman S.B."/>
            <person name="Gainer-Dewar J."/>
            <person name="Goldberg J."/>
            <person name="Griggs A."/>
            <person name="Gujja S."/>
            <person name="Hansen M."/>
            <person name="Howarth C."/>
            <person name="Imamovic A."/>
            <person name="Ireland A."/>
            <person name="Larimer J."/>
            <person name="McCowan C."/>
            <person name="Murphy C."/>
            <person name="Pearson M."/>
            <person name="Poon T.W."/>
            <person name="Priest M."/>
            <person name="Roberts A."/>
            <person name="Saif S."/>
            <person name="Shea T."/>
            <person name="Sykes S."/>
            <person name="Wortman J."/>
            <person name="Nusbaum C."/>
            <person name="Birren B."/>
        </authorList>
    </citation>
    <scope>NUCLEOTIDE SEQUENCE [LARGE SCALE GENOMIC DNA]</scope>
    <source>
        <strain evidence="1">APO3</strain>
    </source>
</reference>
<evidence type="ECO:0000313" key="1">
    <source>
        <dbReference type="EMBL" id="ETV72437.1"/>
    </source>
</evidence>
<name>W4FY71_APHAT</name>
<sequence length="83" mass="9100">MNVLPVELRRMLTGSVSTSASQTFLCAQVTVLVQRKHCQSFSPRSCSNTRFKRSVPSCTDENTAVLVFRVETPNCTLGGMSDS</sequence>
<dbReference type="AlphaFoldDB" id="W4FY71"/>
<protein>
    <submittedName>
        <fullName evidence="1">Uncharacterized protein</fullName>
    </submittedName>
</protein>
<dbReference type="VEuPathDB" id="FungiDB:H257_12564"/>
<dbReference type="RefSeq" id="XP_009838119.1">
    <property type="nucleotide sequence ID" value="XM_009839817.1"/>
</dbReference>
<dbReference type="GeneID" id="20814560"/>
<organism evidence="1">
    <name type="scientific">Aphanomyces astaci</name>
    <name type="common">Crayfish plague agent</name>
    <dbReference type="NCBI Taxonomy" id="112090"/>
    <lineage>
        <taxon>Eukaryota</taxon>
        <taxon>Sar</taxon>
        <taxon>Stramenopiles</taxon>
        <taxon>Oomycota</taxon>
        <taxon>Saprolegniomycetes</taxon>
        <taxon>Saprolegniales</taxon>
        <taxon>Verrucalvaceae</taxon>
        <taxon>Aphanomyces</taxon>
    </lineage>
</organism>
<dbReference type="EMBL" id="KI913154">
    <property type="protein sequence ID" value="ETV72437.1"/>
    <property type="molecule type" value="Genomic_DNA"/>
</dbReference>